<organism evidence="5 6">
    <name type="scientific">Spiribacter vilamensis</name>
    <dbReference type="NCBI Taxonomy" id="531306"/>
    <lineage>
        <taxon>Bacteria</taxon>
        <taxon>Pseudomonadati</taxon>
        <taxon>Pseudomonadota</taxon>
        <taxon>Gammaproteobacteria</taxon>
        <taxon>Chromatiales</taxon>
        <taxon>Ectothiorhodospiraceae</taxon>
        <taxon>Spiribacter</taxon>
    </lineage>
</organism>
<dbReference type="InterPro" id="IPR000524">
    <property type="entry name" value="Tscrpt_reg_HTH_GntR"/>
</dbReference>
<evidence type="ECO:0000313" key="6">
    <source>
        <dbReference type="Proteomes" id="UP000292298"/>
    </source>
</evidence>
<dbReference type="EMBL" id="SHLI01000001">
    <property type="protein sequence ID" value="RZU99355.1"/>
    <property type="molecule type" value="Genomic_DNA"/>
</dbReference>
<keyword evidence="3" id="KW-0804">Transcription</keyword>
<comment type="caution">
    <text evidence="5">The sequence shown here is derived from an EMBL/GenBank/DDBJ whole genome shotgun (WGS) entry which is preliminary data.</text>
</comment>
<dbReference type="SUPFAM" id="SSF48008">
    <property type="entry name" value="GntR ligand-binding domain-like"/>
    <property type="match status" value="1"/>
</dbReference>
<dbReference type="InterPro" id="IPR036388">
    <property type="entry name" value="WH-like_DNA-bd_sf"/>
</dbReference>
<gene>
    <name evidence="5" type="ORF">EV698_1642</name>
</gene>
<dbReference type="PANTHER" id="PTHR43537">
    <property type="entry name" value="TRANSCRIPTIONAL REGULATOR, GNTR FAMILY"/>
    <property type="match status" value="1"/>
</dbReference>
<dbReference type="SUPFAM" id="SSF46785">
    <property type="entry name" value="Winged helix' DNA-binding domain"/>
    <property type="match status" value="1"/>
</dbReference>
<dbReference type="SMART" id="SM00345">
    <property type="entry name" value="HTH_GNTR"/>
    <property type="match status" value="1"/>
</dbReference>
<keyword evidence="1" id="KW-0805">Transcription regulation</keyword>
<proteinExistence type="predicted"/>
<evidence type="ECO:0000256" key="3">
    <source>
        <dbReference type="ARBA" id="ARBA00023163"/>
    </source>
</evidence>
<dbReference type="Proteomes" id="UP000292298">
    <property type="component" value="Unassembled WGS sequence"/>
</dbReference>
<dbReference type="InterPro" id="IPR036390">
    <property type="entry name" value="WH_DNA-bd_sf"/>
</dbReference>
<protein>
    <submittedName>
        <fullName evidence="5">GntR family transcriptional regulator</fullName>
    </submittedName>
</protein>
<evidence type="ECO:0000259" key="4">
    <source>
        <dbReference type="PROSITE" id="PS50949"/>
    </source>
</evidence>
<evidence type="ECO:0000313" key="5">
    <source>
        <dbReference type="EMBL" id="RZU99355.1"/>
    </source>
</evidence>
<dbReference type="Gene3D" id="1.20.120.530">
    <property type="entry name" value="GntR ligand-binding domain-like"/>
    <property type="match status" value="1"/>
</dbReference>
<dbReference type="Pfam" id="PF00392">
    <property type="entry name" value="GntR"/>
    <property type="match status" value="1"/>
</dbReference>
<keyword evidence="6" id="KW-1185">Reference proteome</keyword>
<dbReference type="Gene3D" id="1.10.10.10">
    <property type="entry name" value="Winged helix-like DNA-binding domain superfamily/Winged helix DNA-binding domain"/>
    <property type="match status" value="1"/>
</dbReference>
<evidence type="ECO:0000256" key="2">
    <source>
        <dbReference type="ARBA" id="ARBA00023125"/>
    </source>
</evidence>
<dbReference type="AlphaFoldDB" id="A0A4V2GJ93"/>
<dbReference type="GO" id="GO:0003677">
    <property type="term" value="F:DNA binding"/>
    <property type="evidence" value="ECO:0007669"/>
    <property type="project" value="UniProtKB-KW"/>
</dbReference>
<reference evidence="5 6" key="1">
    <citation type="submission" date="2019-02" db="EMBL/GenBank/DDBJ databases">
        <title>Genomic Encyclopedia of Type Strains, Phase IV (KMG-IV): sequencing the most valuable type-strain genomes for metagenomic binning, comparative biology and taxonomic classification.</title>
        <authorList>
            <person name="Goeker M."/>
        </authorList>
    </citation>
    <scope>NUCLEOTIDE SEQUENCE [LARGE SCALE GENOMIC DNA]</scope>
    <source>
        <strain evidence="5 6">DSM 21056</strain>
    </source>
</reference>
<dbReference type="GO" id="GO:0003700">
    <property type="term" value="F:DNA-binding transcription factor activity"/>
    <property type="evidence" value="ECO:0007669"/>
    <property type="project" value="InterPro"/>
</dbReference>
<dbReference type="InterPro" id="IPR011711">
    <property type="entry name" value="GntR_C"/>
</dbReference>
<dbReference type="SMART" id="SM00895">
    <property type="entry name" value="FCD"/>
    <property type="match status" value="1"/>
</dbReference>
<sequence length="230" mass="25991">MVNAMNLHSGGERQTVAGMLVSEMRARILNLEFPEGVALRQDSLAAEFGVSRIPLREALLQLEGEGLVTQTAHKGYAVSVLSLEEIREIFDLRALIEVDLLQRALPHITSAVIAEARQVLAQFDESLAAPSAERQWGHFNWRLHATLCAPAGRHRSLDILRKLHRNADRYLRLQLNLSEHNNARAREEHQRLVALCEQRDNAEASRLLNEHILAARDDLLEFLSARRAHD</sequence>
<name>A0A4V2GJ93_9GAMM</name>
<dbReference type="Pfam" id="PF07729">
    <property type="entry name" value="FCD"/>
    <property type="match status" value="1"/>
</dbReference>
<dbReference type="InterPro" id="IPR008920">
    <property type="entry name" value="TF_FadR/GntR_C"/>
</dbReference>
<feature type="domain" description="HTH gntR-type" evidence="4">
    <location>
        <begin position="14"/>
        <end position="81"/>
    </location>
</feature>
<dbReference type="PANTHER" id="PTHR43537:SF41">
    <property type="entry name" value="TRANSCRIPTIONAL REGULATORY PROTEIN"/>
    <property type="match status" value="1"/>
</dbReference>
<accession>A0A4V2GJ93</accession>
<dbReference type="PROSITE" id="PS50949">
    <property type="entry name" value="HTH_GNTR"/>
    <property type="match status" value="1"/>
</dbReference>
<evidence type="ECO:0000256" key="1">
    <source>
        <dbReference type="ARBA" id="ARBA00023015"/>
    </source>
</evidence>
<keyword evidence="2" id="KW-0238">DNA-binding</keyword>
<dbReference type="PRINTS" id="PR00035">
    <property type="entry name" value="HTHGNTR"/>
</dbReference>